<dbReference type="PANTHER" id="PTHR42959">
    <property type="entry name" value="CARBAMOYLTRANSFERASE"/>
    <property type="match status" value="1"/>
</dbReference>
<dbReference type="GO" id="GO:0008270">
    <property type="term" value="F:zinc ion binding"/>
    <property type="evidence" value="ECO:0007669"/>
    <property type="project" value="UniProtKB-KW"/>
</dbReference>
<proteinExistence type="inferred from homology"/>
<feature type="domain" description="Acylphosphatase-like" evidence="10">
    <location>
        <begin position="3"/>
        <end position="104"/>
    </location>
</feature>
<dbReference type="InterPro" id="IPR006070">
    <property type="entry name" value="Sua5-like_dom"/>
</dbReference>
<dbReference type="InterPro" id="IPR036046">
    <property type="entry name" value="Acylphosphatase-like_dom_sf"/>
</dbReference>
<evidence type="ECO:0000256" key="8">
    <source>
        <dbReference type="PIRNR" id="PIRNR006256"/>
    </source>
</evidence>
<dbReference type="PROSITE" id="PS51160">
    <property type="entry name" value="ACYLPHOSPHATASE_3"/>
    <property type="match status" value="1"/>
</dbReference>
<keyword evidence="3" id="KW-0436">Ligase</keyword>
<dbReference type="InterPro" id="IPR051060">
    <property type="entry name" value="Carbamoyltrans_HypF-like"/>
</dbReference>
<dbReference type="InterPro" id="IPR011125">
    <property type="entry name" value="Znf_HypF"/>
</dbReference>
<dbReference type="Proteomes" id="UP000191661">
    <property type="component" value="Unassembled WGS sequence"/>
</dbReference>
<dbReference type="InterPro" id="IPR004421">
    <property type="entry name" value="Carbamoyltransferase_HypF"/>
</dbReference>
<comment type="catalytic activity">
    <reaction evidence="7">
        <text>C-terminal L-cysteinyl-[HypE protein] + carbamoyl phosphate + ATP + H2O = C-terminal S-carboxamide-L-cysteinyl-[HypE protein] + AMP + phosphate + diphosphate + H(+)</text>
        <dbReference type="Rhea" id="RHEA:55636"/>
        <dbReference type="Rhea" id="RHEA-COMP:14247"/>
        <dbReference type="Rhea" id="RHEA-COMP:14392"/>
        <dbReference type="ChEBI" id="CHEBI:15377"/>
        <dbReference type="ChEBI" id="CHEBI:15378"/>
        <dbReference type="ChEBI" id="CHEBI:30616"/>
        <dbReference type="ChEBI" id="CHEBI:33019"/>
        <dbReference type="ChEBI" id="CHEBI:43474"/>
        <dbReference type="ChEBI" id="CHEBI:58228"/>
        <dbReference type="ChEBI" id="CHEBI:76913"/>
        <dbReference type="ChEBI" id="CHEBI:139126"/>
        <dbReference type="ChEBI" id="CHEBI:456215"/>
    </reaction>
</comment>
<dbReference type="PROSITE" id="PS51163">
    <property type="entry name" value="YRDC"/>
    <property type="match status" value="1"/>
</dbReference>
<dbReference type="InterPro" id="IPR041440">
    <property type="entry name" value="HypF_C"/>
</dbReference>
<dbReference type="NCBIfam" id="TIGR00143">
    <property type="entry name" value="hypF"/>
    <property type="match status" value="1"/>
</dbReference>
<evidence type="ECO:0000256" key="6">
    <source>
        <dbReference type="ARBA" id="ARBA00022833"/>
    </source>
</evidence>
<evidence type="ECO:0000259" key="11">
    <source>
        <dbReference type="PROSITE" id="PS51163"/>
    </source>
</evidence>
<gene>
    <name evidence="12" type="primary">hypF</name>
    <name evidence="12" type="ORF">MBBAR_1c01950</name>
</gene>
<evidence type="ECO:0000259" key="10">
    <source>
        <dbReference type="PROSITE" id="PS51160"/>
    </source>
</evidence>
<evidence type="ECO:0000313" key="12">
    <source>
        <dbReference type="EMBL" id="OQD59791.1"/>
    </source>
</evidence>
<dbReference type="InterPro" id="IPR017968">
    <property type="entry name" value="Acylphosphatase_CS"/>
</dbReference>
<comment type="similarity">
    <text evidence="2 8">Belongs to the carbamoyltransferase HypF family.</text>
</comment>
<dbReference type="Gene3D" id="3.90.870.50">
    <property type="match status" value="1"/>
</dbReference>
<dbReference type="GO" id="GO:0003725">
    <property type="term" value="F:double-stranded RNA binding"/>
    <property type="evidence" value="ECO:0007669"/>
    <property type="project" value="InterPro"/>
</dbReference>
<feature type="active site" evidence="9">
    <location>
        <position position="36"/>
    </location>
</feature>
<dbReference type="PANTHER" id="PTHR42959:SF1">
    <property type="entry name" value="CARBAMOYLTRANSFERASE HYPF"/>
    <property type="match status" value="1"/>
</dbReference>
<keyword evidence="5" id="KW-0863">Zinc-finger</keyword>
<evidence type="ECO:0000256" key="3">
    <source>
        <dbReference type="ARBA" id="ARBA00022598"/>
    </source>
</evidence>
<sequence>MKIARILVQGIVQGVGFRPTVYRIANALNMAGYVRNLGNVVEIVLFENEDNVNNFIKTLKNKCPPIAKINSIEINWIDEKNEKDRKGGKKLEHIEIQDGFNILESSSNFSGASVIPPDLAVCDNCLDEMNDQNNRRYKYPFTACTDCGPRFTLIESVPYDRSRTTMDEFPLCYECNTEYENPSDRRYHAEASCCKNCGPSLKLFDKDRKELIPNKKSNPLKEGVSLLNDGKILAIKGIGGTHLVAKVTEDNPIKKLRKRLNRPNQPFAVMSPNLETIKKFAEVSKLEMNSLLSKERPIVVLKKNDKYGFSEFLAPELHNIGVMLPYSPLHHLIFDYTEEPAFIMTSANIPGEPMMIKNKEILSSLYGIADYFLLHNRKIINRCDDSVIRYRNNELSFIRRSRGYVPEPYDLSNLNSLKGLKSNFNVLALGPELDVTFTLQKQGLAYVSQHIGNTNKFKTYEFLQEAIKNMMNITKTEKLDLIACDMHPQFFTTRLARGMGEKFNCPVVPVQHHHAHGAVLAIDNSIDELIFIAADGVGYGEDGTAWGGEILYTDLTNYERLASLEPQKMPGGDISTKYPARMLASILYNSDYYKESKIESELENILISNYSYYFQHKEIEIKNVLNQIKSNLNVQITTSTGRILDSISAALNICGKRTYEGECSMKLESYAYGANGDITIQPKFKKVDNRPVLDTSQILIDIMDLIKERKNKKEIAYAGQVAISEGLAKLAVDAAEKVGIDYIGATGGVFYNEAITLATKQYIEKEGFKFIQHRNSCAGDGSISLGQAIIASSKIKK</sequence>
<evidence type="ECO:0000256" key="5">
    <source>
        <dbReference type="ARBA" id="ARBA00022771"/>
    </source>
</evidence>
<keyword evidence="13" id="KW-1185">Reference proteome</keyword>
<keyword evidence="4" id="KW-0479">Metal-binding</keyword>
<organism evidence="12 13">
    <name type="scientific">Methanobrevibacter arboriphilus JCM 13429 = DSM 1125</name>
    <dbReference type="NCBI Taxonomy" id="1300164"/>
    <lineage>
        <taxon>Archaea</taxon>
        <taxon>Methanobacteriati</taxon>
        <taxon>Methanobacteriota</taxon>
        <taxon>Methanomada group</taxon>
        <taxon>Methanobacteria</taxon>
        <taxon>Methanobacteriales</taxon>
        <taxon>Methanobacteriaceae</taxon>
        <taxon>Methanobrevibacter</taxon>
    </lineage>
</organism>
<reference evidence="12 13" key="1">
    <citation type="submission" date="2014-12" db="EMBL/GenBank/DDBJ databases">
        <title>Genome sequence of Methanobrevibacter arboriphilicus DH1, DSM1125.</title>
        <authorList>
            <person name="Poehlein A."/>
            <person name="Thauer R.K."/>
            <person name="Seedorf H."/>
            <person name="Daniel R."/>
        </authorList>
    </citation>
    <scope>NUCLEOTIDE SEQUENCE [LARGE SCALE GENOMIC DNA]</scope>
    <source>
        <strain evidence="12 13">DH1</strain>
    </source>
</reference>
<dbReference type="EMBL" id="JXMW01000001">
    <property type="protein sequence ID" value="OQD59791.1"/>
    <property type="molecule type" value="Genomic_DNA"/>
</dbReference>
<feature type="domain" description="YrdC-like" evidence="11">
    <location>
        <begin position="217"/>
        <end position="403"/>
    </location>
</feature>
<dbReference type="InterPro" id="IPR001792">
    <property type="entry name" value="Acylphosphatase-like_dom"/>
</dbReference>
<dbReference type="UniPathway" id="UPA00335"/>
<dbReference type="OrthoDB" id="371970at2157"/>
<comment type="caution">
    <text evidence="12">The sequence shown here is derived from an EMBL/GenBank/DDBJ whole genome shotgun (WGS) entry which is preliminary data.</text>
</comment>
<dbReference type="Pfam" id="PF01300">
    <property type="entry name" value="Sua5_yciO_yrdC"/>
    <property type="match status" value="1"/>
</dbReference>
<dbReference type="Pfam" id="PF22521">
    <property type="entry name" value="HypF_C_2"/>
    <property type="match status" value="1"/>
</dbReference>
<evidence type="ECO:0000256" key="2">
    <source>
        <dbReference type="ARBA" id="ARBA00008097"/>
    </source>
</evidence>
<dbReference type="PIRSF" id="PIRSF006256">
    <property type="entry name" value="CMPcnvr_hdrg_mat"/>
    <property type="match status" value="1"/>
</dbReference>
<dbReference type="Gene3D" id="3.30.420.360">
    <property type="match status" value="1"/>
</dbReference>
<feature type="active site" evidence="9">
    <location>
        <position position="18"/>
    </location>
</feature>
<protein>
    <recommendedName>
        <fullName evidence="8">Carbamoyltransferase</fullName>
        <ecNumber evidence="8">6.2.-.-</ecNumber>
    </recommendedName>
</protein>
<dbReference type="Pfam" id="PF00708">
    <property type="entry name" value="Acylphosphatase"/>
    <property type="match status" value="1"/>
</dbReference>
<dbReference type="RefSeq" id="WP_080459415.1">
    <property type="nucleotide sequence ID" value="NZ_JXMW01000001.1"/>
</dbReference>
<dbReference type="Gene3D" id="3.30.110.120">
    <property type="match status" value="1"/>
</dbReference>
<evidence type="ECO:0000256" key="1">
    <source>
        <dbReference type="ARBA" id="ARBA00004711"/>
    </source>
</evidence>
<accession>A0A1V6N534</accession>
<dbReference type="EC" id="6.2.-.-" evidence="8"/>
<dbReference type="Pfam" id="PF07503">
    <property type="entry name" value="zf-HYPF"/>
    <property type="match status" value="2"/>
</dbReference>
<comment type="pathway">
    <text evidence="1">Protein modification; [NiFe] hydrogenase maturation.</text>
</comment>
<dbReference type="GO" id="GO:0016874">
    <property type="term" value="F:ligase activity"/>
    <property type="evidence" value="ECO:0007669"/>
    <property type="project" value="UniProtKB-UniRule"/>
</dbReference>
<comment type="catalytic activity">
    <reaction evidence="9">
        <text>an acyl phosphate + H2O = a carboxylate + phosphate + H(+)</text>
        <dbReference type="Rhea" id="RHEA:14965"/>
        <dbReference type="ChEBI" id="CHEBI:15377"/>
        <dbReference type="ChEBI" id="CHEBI:15378"/>
        <dbReference type="ChEBI" id="CHEBI:29067"/>
        <dbReference type="ChEBI" id="CHEBI:43474"/>
        <dbReference type="ChEBI" id="CHEBI:59918"/>
        <dbReference type="EC" id="3.6.1.7"/>
    </reaction>
</comment>
<dbReference type="InterPro" id="IPR055128">
    <property type="entry name" value="HypF_C_2"/>
</dbReference>
<evidence type="ECO:0000313" key="13">
    <source>
        <dbReference type="Proteomes" id="UP000191661"/>
    </source>
</evidence>
<dbReference type="GO" id="GO:0051604">
    <property type="term" value="P:protein maturation"/>
    <property type="evidence" value="ECO:0007669"/>
    <property type="project" value="TreeGrafter"/>
</dbReference>
<dbReference type="Gene3D" id="3.30.420.40">
    <property type="match status" value="1"/>
</dbReference>
<keyword evidence="6" id="KW-0862">Zinc</keyword>
<dbReference type="SUPFAM" id="SSF55821">
    <property type="entry name" value="YrdC/RibB"/>
    <property type="match status" value="1"/>
</dbReference>
<dbReference type="InterPro" id="IPR017945">
    <property type="entry name" value="DHBP_synth_RibB-like_a/b_dom"/>
</dbReference>
<evidence type="ECO:0000256" key="9">
    <source>
        <dbReference type="PROSITE-ProRule" id="PRU00520"/>
    </source>
</evidence>
<name>A0A1V6N534_METAZ</name>
<dbReference type="SUPFAM" id="SSF54975">
    <property type="entry name" value="Acylphosphatase/BLUF domain-like"/>
    <property type="match status" value="1"/>
</dbReference>
<dbReference type="GO" id="GO:0003998">
    <property type="term" value="F:acylphosphatase activity"/>
    <property type="evidence" value="ECO:0007669"/>
    <property type="project" value="UniProtKB-EC"/>
</dbReference>
<dbReference type="Pfam" id="PF17788">
    <property type="entry name" value="HypF_C"/>
    <property type="match status" value="1"/>
</dbReference>
<dbReference type="PROSITE" id="PS00150">
    <property type="entry name" value="ACYLPHOSPHATASE_1"/>
    <property type="match status" value="1"/>
</dbReference>
<evidence type="ECO:0000256" key="4">
    <source>
        <dbReference type="ARBA" id="ARBA00022723"/>
    </source>
</evidence>
<keyword evidence="9" id="KW-0378">Hydrolase</keyword>
<dbReference type="GO" id="GO:0016743">
    <property type="term" value="F:carboxyl- or carbamoyltransferase activity"/>
    <property type="evidence" value="ECO:0007669"/>
    <property type="project" value="UniProtKB-UniRule"/>
</dbReference>
<dbReference type="AlphaFoldDB" id="A0A1V6N534"/>
<evidence type="ECO:0000256" key="7">
    <source>
        <dbReference type="ARBA" id="ARBA00048220"/>
    </source>
</evidence>